<sequence length="246" mass="26174">MSVVAAFAAFLTSRIVSTLLREAETARLQAADLAARLSEVNGQLEARVAARTEELEDALRRSRVLAGQLEGMTRRDFLTGLGNRRELDAALRAIDSRREPPHSISLAVCDIDDFKTVNDRFGHPAGDEVLRRVATTLDRGRRAGDLVVRLGGEEFVLLLPGAEQGQAAEACERLRAAVAALDLDDVSPGLRVTMSVGVATGGPGPAHPRLGALLGTADAHLYEAKRAGKDRVVTGKLDTGRPAIVA</sequence>
<reference evidence="2 3" key="1">
    <citation type="submission" date="2020-03" db="EMBL/GenBank/DDBJ databases">
        <title>Two novel Motilibacter sp.</title>
        <authorList>
            <person name="Liu S."/>
        </authorList>
    </citation>
    <scope>NUCLEOTIDE SEQUENCE [LARGE SCALE GENOMIC DNA]</scope>
    <source>
        <strain evidence="2 3">E257</strain>
    </source>
</reference>
<dbReference type="Gene3D" id="3.30.70.270">
    <property type="match status" value="1"/>
</dbReference>
<keyword evidence="3" id="KW-1185">Reference proteome</keyword>
<accession>A0ABX0GWG6</accession>
<dbReference type="NCBIfam" id="TIGR00254">
    <property type="entry name" value="GGDEF"/>
    <property type="match status" value="1"/>
</dbReference>
<name>A0ABX0GWG6_9ACTN</name>
<dbReference type="InterPro" id="IPR000160">
    <property type="entry name" value="GGDEF_dom"/>
</dbReference>
<evidence type="ECO:0000259" key="1">
    <source>
        <dbReference type="PROSITE" id="PS50887"/>
    </source>
</evidence>
<organism evidence="2 3">
    <name type="scientific">Motilibacter deserti</name>
    <dbReference type="NCBI Taxonomy" id="2714956"/>
    <lineage>
        <taxon>Bacteria</taxon>
        <taxon>Bacillati</taxon>
        <taxon>Actinomycetota</taxon>
        <taxon>Actinomycetes</taxon>
        <taxon>Motilibacterales</taxon>
        <taxon>Motilibacteraceae</taxon>
        <taxon>Motilibacter</taxon>
    </lineage>
</organism>
<protein>
    <submittedName>
        <fullName evidence="2">GGDEF domain-containing protein</fullName>
    </submittedName>
</protein>
<dbReference type="InterPro" id="IPR050469">
    <property type="entry name" value="Diguanylate_Cyclase"/>
</dbReference>
<evidence type="ECO:0000313" key="3">
    <source>
        <dbReference type="Proteomes" id="UP000800981"/>
    </source>
</evidence>
<dbReference type="CDD" id="cd01949">
    <property type="entry name" value="GGDEF"/>
    <property type="match status" value="1"/>
</dbReference>
<dbReference type="Pfam" id="PF00990">
    <property type="entry name" value="GGDEF"/>
    <property type="match status" value="1"/>
</dbReference>
<comment type="caution">
    <text evidence="2">The sequence shown here is derived from an EMBL/GenBank/DDBJ whole genome shotgun (WGS) entry which is preliminary data.</text>
</comment>
<dbReference type="SMART" id="SM00267">
    <property type="entry name" value="GGDEF"/>
    <property type="match status" value="1"/>
</dbReference>
<dbReference type="PROSITE" id="PS50887">
    <property type="entry name" value="GGDEF"/>
    <property type="match status" value="1"/>
</dbReference>
<proteinExistence type="predicted"/>
<dbReference type="Proteomes" id="UP000800981">
    <property type="component" value="Unassembled WGS sequence"/>
</dbReference>
<feature type="domain" description="GGDEF" evidence="1">
    <location>
        <begin position="102"/>
        <end position="237"/>
    </location>
</feature>
<evidence type="ECO:0000313" key="2">
    <source>
        <dbReference type="EMBL" id="NHC14041.1"/>
    </source>
</evidence>
<dbReference type="PANTHER" id="PTHR45138">
    <property type="entry name" value="REGULATORY COMPONENTS OF SENSORY TRANSDUCTION SYSTEM"/>
    <property type="match status" value="1"/>
</dbReference>
<dbReference type="EMBL" id="JAANNP010000003">
    <property type="protein sequence ID" value="NHC14041.1"/>
    <property type="molecule type" value="Genomic_DNA"/>
</dbReference>
<dbReference type="PANTHER" id="PTHR45138:SF9">
    <property type="entry name" value="DIGUANYLATE CYCLASE DGCM-RELATED"/>
    <property type="match status" value="1"/>
</dbReference>
<dbReference type="InterPro" id="IPR043128">
    <property type="entry name" value="Rev_trsase/Diguanyl_cyclase"/>
</dbReference>
<dbReference type="InterPro" id="IPR029787">
    <property type="entry name" value="Nucleotide_cyclase"/>
</dbReference>
<gene>
    <name evidence="2" type="ORF">G9H71_09635</name>
</gene>
<dbReference type="SUPFAM" id="SSF55073">
    <property type="entry name" value="Nucleotide cyclase"/>
    <property type="match status" value="1"/>
</dbReference>